<dbReference type="Pfam" id="PF00459">
    <property type="entry name" value="Inositol_P"/>
    <property type="match status" value="1"/>
</dbReference>
<keyword evidence="10" id="KW-1185">Reference proteome</keyword>
<dbReference type="AlphaFoldDB" id="A0A517NFR4"/>
<accession>A0A517NFR4</accession>
<dbReference type="CDD" id="cd01639">
    <property type="entry name" value="IMPase"/>
    <property type="match status" value="1"/>
</dbReference>
<dbReference type="EMBL" id="CP036525">
    <property type="protein sequence ID" value="QDT05951.1"/>
    <property type="molecule type" value="Genomic_DNA"/>
</dbReference>
<dbReference type="Gene3D" id="3.30.540.10">
    <property type="entry name" value="Fructose-1,6-Bisphosphatase, subunit A, domain 1"/>
    <property type="match status" value="1"/>
</dbReference>
<evidence type="ECO:0000313" key="10">
    <source>
        <dbReference type="Proteomes" id="UP000318538"/>
    </source>
</evidence>
<protein>
    <recommendedName>
        <fullName evidence="8">Inositol-1-monophosphatase</fullName>
        <ecNumber evidence="8">3.1.3.25</ecNumber>
    </recommendedName>
</protein>
<comment type="cofactor">
    <cofactor evidence="2 7 8">
        <name>Mg(2+)</name>
        <dbReference type="ChEBI" id="CHEBI:18420"/>
    </cofactor>
</comment>
<keyword evidence="5 8" id="KW-0378">Hydrolase</keyword>
<evidence type="ECO:0000256" key="5">
    <source>
        <dbReference type="ARBA" id="ARBA00022801"/>
    </source>
</evidence>
<dbReference type="InterPro" id="IPR000760">
    <property type="entry name" value="Inositol_monophosphatase-like"/>
</dbReference>
<dbReference type="InterPro" id="IPR033942">
    <property type="entry name" value="IMPase"/>
</dbReference>
<comment type="catalytic activity">
    <reaction evidence="1 8">
        <text>a myo-inositol phosphate + H2O = myo-inositol + phosphate</text>
        <dbReference type="Rhea" id="RHEA:24056"/>
        <dbReference type="ChEBI" id="CHEBI:15377"/>
        <dbReference type="ChEBI" id="CHEBI:17268"/>
        <dbReference type="ChEBI" id="CHEBI:43474"/>
        <dbReference type="ChEBI" id="CHEBI:84139"/>
        <dbReference type="EC" id="3.1.3.25"/>
    </reaction>
</comment>
<dbReference type="InterPro" id="IPR020583">
    <property type="entry name" value="Inositol_monoP_metal-BS"/>
</dbReference>
<gene>
    <name evidence="9" type="primary">suhB_2</name>
    <name evidence="9" type="ORF">K227x_43570</name>
</gene>
<dbReference type="GO" id="GO:0046854">
    <property type="term" value="P:phosphatidylinositol phosphate biosynthetic process"/>
    <property type="evidence" value="ECO:0007669"/>
    <property type="project" value="InterPro"/>
</dbReference>
<feature type="binding site" evidence="7">
    <location>
        <position position="90"/>
    </location>
    <ligand>
        <name>Mg(2+)</name>
        <dbReference type="ChEBI" id="CHEBI:18420"/>
        <label>2</label>
    </ligand>
</feature>
<dbReference type="GO" id="GO:0006020">
    <property type="term" value="P:inositol metabolic process"/>
    <property type="evidence" value="ECO:0007669"/>
    <property type="project" value="TreeGrafter"/>
</dbReference>
<sequence>MINPNDELLAAATHAASLGGDVLMRYWRDGVQMRDKSENGGKTYDLVSDADVESENAIANYLRSEFPTHEILGEEGQVGSVDAEHLWVIDPLDGTNNYAHHVPHFAVSIAYYHRGEAVVGVVLNPVRQEQYTAVRGGGANFTGTPIQVDTATSLSKTLIGCGFYYDRGAMMRSTLAAVEEFFGNDIHGIRRFGTASLDLCQVAIGQFGGFFEYELSPWDFAAGALIVTEAGGKITDAMGQPLTLAKTSVVASNSHLHEDMISITSRHHPQNA</sequence>
<feature type="binding site" evidence="7">
    <location>
        <position position="92"/>
    </location>
    <ligand>
        <name>Mg(2+)</name>
        <dbReference type="ChEBI" id="CHEBI:18420"/>
        <label>1</label>
        <note>catalytic</note>
    </ligand>
</feature>
<dbReference type="GO" id="GO:0008934">
    <property type="term" value="F:inositol monophosphate 1-phosphatase activity"/>
    <property type="evidence" value="ECO:0007669"/>
    <property type="project" value="InterPro"/>
</dbReference>
<dbReference type="PROSITE" id="PS00629">
    <property type="entry name" value="IMP_1"/>
    <property type="match status" value="1"/>
</dbReference>
<dbReference type="EC" id="3.1.3.25" evidence="8"/>
<keyword evidence="6 7" id="KW-0460">Magnesium</keyword>
<proteinExistence type="inferred from homology"/>
<reference evidence="9 10" key="1">
    <citation type="submission" date="2019-02" db="EMBL/GenBank/DDBJ databases">
        <title>Deep-cultivation of Planctomycetes and their phenomic and genomic characterization uncovers novel biology.</title>
        <authorList>
            <person name="Wiegand S."/>
            <person name="Jogler M."/>
            <person name="Boedeker C."/>
            <person name="Pinto D."/>
            <person name="Vollmers J."/>
            <person name="Rivas-Marin E."/>
            <person name="Kohn T."/>
            <person name="Peeters S.H."/>
            <person name="Heuer A."/>
            <person name="Rast P."/>
            <person name="Oberbeckmann S."/>
            <person name="Bunk B."/>
            <person name="Jeske O."/>
            <person name="Meyerdierks A."/>
            <person name="Storesund J.E."/>
            <person name="Kallscheuer N."/>
            <person name="Luecker S."/>
            <person name="Lage O.M."/>
            <person name="Pohl T."/>
            <person name="Merkel B.J."/>
            <person name="Hornburger P."/>
            <person name="Mueller R.-W."/>
            <person name="Bruemmer F."/>
            <person name="Labrenz M."/>
            <person name="Spormann A.M."/>
            <person name="Op den Camp H."/>
            <person name="Overmann J."/>
            <person name="Amann R."/>
            <person name="Jetten M.S.M."/>
            <person name="Mascher T."/>
            <person name="Medema M.H."/>
            <person name="Devos D.P."/>
            <person name="Kaster A.-K."/>
            <person name="Ovreas L."/>
            <person name="Rohde M."/>
            <person name="Galperin M.Y."/>
            <person name="Jogler C."/>
        </authorList>
    </citation>
    <scope>NUCLEOTIDE SEQUENCE [LARGE SCALE GENOMIC DNA]</scope>
    <source>
        <strain evidence="9 10">K22_7</strain>
    </source>
</reference>
<dbReference type="Gene3D" id="3.40.190.80">
    <property type="match status" value="1"/>
</dbReference>
<dbReference type="PRINTS" id="PR00377">
    <property type="entry name" value="IMPHPHTASES"/>
</dbReference>
<dbReference type="GO" id="GO:0046872">
    <property type="term" value="F:metal ion binding"/>
    <property type="evidence" value="ECO:0007669"/>
    <property type="project" value="UniProtKB-KW"/>
</dbReference>
<evidence type="ECO:0000256" key="3">
    <source>
        <dbReference type="ARBA" id="ARBA00009759"/>
    </source>
</evidence>
<dbReference type="PROSITE" id="PS00630">
    <property type="entry name" value="IMP_2"/>
    <property type="match status" value="1"/>
</dbReference>
<evidence type="ECO:0000256" key="7">
    <source>
        <dbReference type="PIRSR" id="PIRSR600760-2"/>
    </source>
</evidence>
<evidence type="ECO:0000256" key="8">
    <source>
        <dbReference type="RuleBase" id="RU364068"/>
    </source>
</evidence>
<dbReference type="GO" id="GO:0007165">
    <property type="term" value="P:signal transduction"/>
    <property type="evidence" value="ECO:0007669"/>
    <property type="project" value="TreeGrafter"/>
</dbReference>
<dbReference type="OrthoDB" id="9772456at2"/>
<evidence type="ECO:0000256" key="1">
    <source>
        <dbReference type="ARBA" id="ARBA00001033"/>
    </source>
</evidence>
<evidence type="ECO:0000256" key="6">
    <source>
        <dbReference type="ARBA" id="ARBA00022842"/>
    </source>
</evidence>
<dbReference type="KEGG" id="rlc:K227x_43570"/>
<dbReference type="PANTHER" id="PTHR20854">
    <property type="entry name" value="INOSITOL MONOPHOSPHATASE"/>
    <property type="match status" value="1"/>
</dbReference>
<feature type="binding site" evidence="7">
    <location>
        <position position="74"/>
    </location>
    <ligand>
        <name>Mg(2+)</name>
        <dbReference type="ChEBI" id="CHEBI:18420"/>
        <label>1</label>
        <note>catalytic</note>
    </ligand>
</feature>
<organism evidence="9 10">
    <name type="scientific">Rubripirellula lacrimiformis</name>
    <dbReference type="NCBI Taxonomy" id="1930273"/>
    <lineage>
        <taxon>Bacteria</taxon>
        <taxon>Pseudomonadati</taxon>
        <taxon>Planctomycetota</taxon>
        <taxon>Planctomycetia</taxon>
        <taxon>Pirellulales</taxon>
        <taxon>Pirellulaceae</taxon>
        <taxon>Rubripirellula</taxon>
    </lineage>
</organism>
<evidence type="ECO:0000256" key="4">
    <source>
        <dbReference type="ARBA" id="ARBA00022723"/>
    </source>
</evidence>
<comment type="similarity">
    <text evidence="3 8">Belongs to the inositol monophosphatase superfamily.</text>
</comment>
<dbReference type="PANTHER" id="PTHR20854:SF4">
    <property type="entry name" value="INOSITOL-1-MONOPHOSPHATASE-RELATED"/>
    <property type="match status" value="1"/>
</dbReference>
<feature type="binding site" evidence="7">
    <location>
        <position position="93"/>
    </location>
    <ligand>
        <name>Mg(2+)</name>
        <dbReference type="ChEBI" id="CHEBI:18420"/>
        <label>2</label>
    </ligand>
</feature>
<dbReference type="FunFam" id="3.30.540.10:FF:000030">
    <property type="entry name" value="Inositol monophosphatase"/>
    <property type="match status" value="1"/>
</dbReference>
<keyword evidence="4 7" id="KW-0479">Metal-binding</keyword>
<evidence type="ECO:0000256" key="2">
    <source>
        <dbReference type="ARBA" id="ARBA00001946"/>
    </source>
</evidence>
<dbReference type="SUPFAM" id="SSF56655">
    <property type="entry name" value="Carbohydrate phosphatase"/>
    <property type="match status" value="1"/>
</dbReference>
<dbReference type="Proteomes" id="UP000318538">
    <property type="component" value="Chromosome"/>
</dbReference>
<feature type="binding site" evidence="7">
    <location>
        <position position="219"/>
    </location>
    <ligand>
        <name>Mg(2+)</name>
        <dbReference type="ChEBI" id="CHEBI:18420"/>
        <label>1</label>
        <note>catalytic</note>
    </ligand>
</feature>
<dbReference type="InterPro" id="IPR020550">
    <property type="entry name" value="Inositol_monophosphatase_CS"/>
</dbReference>
<evidence type="ECO:0000313" key="9">
    <source>
        <dbReference type="EMBL" id="QDT05951.1"/>
    </source>
</evidence>
<name>A0A517NFR4_9BACT</name>